<evidence type="ECO:0000256" key="2">
    <source>
        <dbReference type="ARBA" id="ARBA00023125"/>
    </source>
</evidence>
<keyword evidence="2" id="KW-0238">DNA-binding</keyword>
<feature type="domain" description="Response regulatory" evidence="5">
    <location>
        <begin position="3"/>
        <end position="120"/>
    </location>
</feature>
<dbReference type="PROSITE" id="PS50110">
    <property type="entry name" value="RESPONSE_REGULATORY"/>
    <property type="match status" value="1"/>
</dbReference>
<dbReference type="Pfam" id="PF00196">
    <property type="entry name" value="GerE"/>
    <property type="match status" value="1"/>
</dbReference>
<dbReference type="InterPro" id="IPR011006">
    <property type="entry name" value="CheY-like_superfamily"/>
</dbReference>
<dbReference type="SMART" id="SM00421">
    <property type="entry name" value="HTH_LUXR"/>
    <property type="match status" value="1"/>
</dbReference>
<dbReference type="eggNOG" id="COG2197">
    <property type="taxonomic scope" value="Bacteria"/>
</dbReference>
<dbReference type="GO" id="GO:0000160">
    <property type="term" value="P:phosphorelay signal transduction system"/>
    <property type="evidence" value="ECO:0007669"/>
    <property type="project" value="InterPro"/>
</dbReference>
<dbReference type="GO" id="GO:0006355">
    <property type="term" value="P:regulation of DNA-templated transcription"/>
    <property type="evidence" value="ECO:0007669"/>
    <property type="project" value="InterPro"/>
</dbReference>
<dbReference type="CDD" id="cd06170">
    <property type="entry name" value="LuxR_C_like"/>
    <property type="match status" value="1"/>
</dbReference>
<dbReference type="CDD" id="cd17535">
    <property type="entry name" value="REC_NarL-like"/>
    <property type="match status" value="1"/>
</dbReference>
<dbReference type="OrthoDB" id="9814495at2"/>
<evidence type="ECO:0000256" key="1">
    <source>
        <dbReference type="ARBA" id="ARBA00022553"/>
    </source>
</evidence>
<keyword evidence="7" id="KW-1185">Reference proteome</keyword>
<dbReference type="Pfam" id="PF00072">
    <property type="entry name" value="Response_reg"/>
    <property type="match status" value="1"/>
</dbReference>
<dbReference type="SUPFAM" id="SSF46894">
    <property type="entry name" value="C-terminal effector domain of the bipartite response regulators"/>
    <property type="match status" value="1"/>
</dbReference>
<dbReference type="PROSITE" id="PS00622">
    <property type="entry name" value="HTH_LUXR_1"/>
    <property type="match status" value="1"/>
</dbReference>
<reference evidence="6 7" key="1">
    <citation type="journal article" date="2017" name="Antonie Van Leeuwenhoek">
        <title>Rhizobium rhizosphaerae sp. nov., a novel species isolated from rice rhizosphere.</title>
        <authorList>
            <person name="Zhao J.J."/>
            <person name="Zhang J."/>
            <person name="Zhang R.J."/>
            <person name="Zhang C.W."/>
            <person name="Yin H.Q."/>
            <person name="Zhang X.X."/>
        </authorList>
    </citation>
    <scope>NUCLEOTIDE SEQUENCE [LARGE SCALE GENOMIC DNA]</scope>
    <source>
        <strain evidence="6 7">BSs20135</strain>
    </source>
</reference>
<organism evidence="6 7">
    <name type="scientific">Paraglaciecola arctica BSs20135</name>
    <dbReference type="NCBI Taxonomy" id="493475"/>
    <lineage>
        <taxon>Bacteria</taxon>
        <taxon>Pseudomonadati</taxon>
        <taxon>Pseudomonadota</taxon>
        <taxon>Gammaproteobacteria</taxon>
        <taxon>Alteromonadales</taxon>
        <taxon>Alteromonadaceae</taxon>
        <taxon>Paraglaciecola</taxon>
    </lineage>
</organism>
<dbReference type="InterPro" id="IPR001789">
    <property type="entry name" value="Sig_transdc_resp-reg_receiver"/>
</dbReference>
<dbReference type="GO" id="GO:0003677">
    <property type="term" value="F:DNA binding"/>
    <property type="evidence" value="ECO:0007669"/>
    <property type="project" value="UniProtKB-KW"/>
</dbReference>
<dbReference type="EMBL" id="BAEO01000047">
    <property type="protein sequence ID" value="GAC20160.1"/>
    <property type="molecule type" value="Genomic_DNA"/>
</dbReference>
<evidence type="ECO:0000256" key="3">
    <source>
        <dbReference type="PROSITE-ProRule" id="PRU00169"/>
    </source>
</evidence>
<dbReference type="PANTHER" id="PTHR45566">
    <property type="entry name" value="HTH-TYPE TRANSCRIPTIONAL REGULATOR YHJB-RELATED"/>
    <property type="match status" value="1"/>
</dbReference>
<dbReference type="SUPFAM" id="SSF52172">
    <property type="entry name" value="CheY-like"/>
    <property type="match status" value="1"/>
</dbReference>
<dbReference type="AlphaFoldDB" id="K6Z9M7"/>
<dbReference type="PROSITE" id="PS50043">
    <property type="entry name" value="HTH_LUXR_2"/>
    <property type="match status" value="1"/>
</dbReference>
<feature type="domain" description="HTH luxR-type" evidence="4">
    <location>
        <begin position="143"/>
        <end position="208"/>
    </location>
</feature>
<keyword evidence="1 3" id="KW-0597">Phosphoprotein</keyword>
<name>K6Z9M7_9ALTE</name>
<dbReference type="RefSeq" id="WP_007621788.1">
    <property type="nucleotide sequence ID" value="NZ_BAEO01000047.1"/>
</dbReference>
<dbReference type="SMART" id="SM00448">
    <property type="entry name" value="REC"/>
    <property type="match status" value="1"/>
</dbReference>
<feature type="modified residue" description="4-aspartylphosphate" evidence="3">
    <location>
        <position position="55"/>
    </location>
</feature>
<evidence type="ECO:0000259" key="4">
    <source>
        <dbReference type="PROSITE" id="PS50043"/>
    </source>
</evidence>
<evidence type="ECO:0000259" key="5">
    <source>
        <dbReference type="PROSITE" id="PS50110"/>
    </source>
</evidence>
<dbReference type="InterPro" id="IPR051015">
    <property type="entry name" value="EvgA-like"/>
</dbReference>
<dbReference type="PANTHER" id="PTHR45566:SF1">
    <property type="entry name" value="HTH-TYPE TRANSCRIPTIONAL REGULATOR YHJB-RELATED"/>
    <property type="match status" value="1"/>
</dbReference>
<dbReference type="PRINTS" id="PR00038">
    <property type="entry name" value="HTHLUXR"/>
</dbReference>
<dbReference type="Proteomes" id="UP000006327">
    <property type="component" value="Unassembled WGS sequence"/>
</dbReference>
<evidence type="ECO:0000313" key="7">
    <source>
        <dbReference type="Proteomes" id="UP000006327"/>
    </source>
</evidence>
<gene>
    <name evidence="6" type="primary">agmR</name>
    <name evidence="6" type="ORF">GARC_3201</name>
</gene>
<dbReference type="STRING" id="493475.GARC_3201"/>
<evidence type="ECO:0000313" key="6">
    <source>
        <dbReference type="EMBL" id="GAC20160.1"/>
    </source>
</evidence>
<dbReference type="InterPro" id="IPR000792">
    <property type="entry name" value="Tscrpt_reg_LuxR_C"/>
</dbReference>
<dbReference type="InterPro" id="IPR016032">
    <property type="entry name" value="Sig_transdc_resp-reg_C-effctor"/>
</dbReference>
<dbReference type="Gene3D" id="3.40.50.2300">
    <property type="match status" value="1"/>
</dbReference>
<proteinExistence type="predicted"/>
<protein>
    <submittedName>
        <fullName evidence="6">Glycerol metabolism activator</fullName>
    </submittedName>
</protein>
<comment type="caution">
    <text evidence="6">The sequence shown here is derived from an EMBL/GenBank/DDBJ whole genome shotgun (WGS) entry which is preliminary data.</text>
</comment>
<sequence>MAKFLIADDHPLYREALILALGTLFENVDIIQSDGLDSTLEALQQHSDFDLVLLDLNMPGCDNFYGLIRISQDFPLVPVAVVSASDSVDVVSKVMSLGAKGFIPKATATHIIAVALKQIMDGNNWLPEGMQIDIEHNTPVIDIAKLVGELTPKQFQVLKLLQNGLLNKQIAFDLNITEATVKAHISAIFRRLNVHTRTQAVLLLTHLDIAE</sequence>
<accession>K6Z9M7</accession>
<dbReference type="InterPro" id="IPR058245">
    <property type="entry name" value="NreC/VraR/RcsB-like_REC"/>
</dbReference>